<feature type="domain" description="DUF2169" evidence="1">
    <location>
        <begin position="21"/>
        <end position="317"/>
    </location>
</feature>
<dbReference type="Proteomes" id="UP000256941">
    <property type="component" value="Unassembled WGS sequence"/>
</dbReference>
<evidence type="ECO:0000259" key="1">
    <source>
        <dbReference type="Pfam" id="PF09937"/>
    </source>
</evidence>
<protein>
    <recommendedName>
        <fullName evidence="1">DUF2169 domain-containing protein</fullName>
    </recommendedName>
</protein>
<dbReference type="AlphaFoldDB" id="A0A3D9XGZ3"/>
<reference evidence="2 3" key="1">
    <citation type="submission" date="2018-08" db="EMBL/GenBank/DDBJ databases">
        <title>Genomic Encyclopedia of Archaeal and Bacterial Type Strains, Phase II (KMG-II): from individual species to whole genera.</title>
        <authorList>
            <person name="Goeker M."/>
        </authorList>
    </citation>
    <scope>NUCLEOTIDE SEQUENCE [LARGE SCALE GENOMIC DNA]</scope>
    <source>
        <strain evidence="2 3">DSM 17099</strain>
    </source>
</reference>
<dbReference type="InterPro" id="IPR018683">
    <property type="entry name" value="DUF2169"/>
</dbReference>
<name>A0A3D9XGZ3_PARVE</name>
<dbReference type="EMBL" id="QTUJ01000002">
    <property type="protein sequence ID" value="REF69776.1"/>
    <property type="molecule type" value="Genomic_DNA"/>
</dbReference>
<evidence type="ECO:0000313" key="3">
    <source>
        <dbReference type="Proteomes" id="UP000256941"/>
    </source>
</evidence>
<sequence length="372" mass="40462">MQILDQTGFPHQMGTGMDVAGQPYMLLVVKGSFAFPERESDPPLPLQDQRPLVMADEYTGAPGFSAPLWESDFAFRKPLCDVVLNGAAHAPGARPVERLRVGLAVGNWSKQFDVVGQREWRTLGPAIAATRPYPFTRMPFSYDTAFGGPDRSRPPGPDVPVHAANPVGLGWATASGGSPAGLALPNTEAPGQEITSPYGDWQPMALGPYGRGWPLRLPYGGTYDERWVAETAPFLPRDFDERYYQMAPPDQQIVPPAPFTPVVLVHLTPRGREAFRLPDTRLPFRVWHGRDCCLDTVALPDTLAIDAEARVLMLSWRVQVPIRRTIAEFSRAWIGAPTAAMLRAEREGRGYIRLAAVLGEGGGGGADGGNGP</sequence>
<comment type="caution">
    <text evidence="2">The sequence shown here is derived from an EMBL/GenBank/DDBJ whole genome shotgun (WGS) entry which is preliminary data.</text>
</comment>
<dbReference type="Pfam" id="PF09937">
    <property type="entry name" value="DUF2169"/>
    <property type="match status" value="1"/>
</dbReference>
<organism evidence="2 3">
    <name type="scientific">Paracoccus versutus</name>
    <name type="common">Thiobacillus versutus</name>
    <dbReference type="NCBI Taxonomy" id="34007"/>
    <lineage>
        <taxon>Bacteria</taxon>
        <taxon>Pseudomonadati</taxon>
        <taxon>Pseudomonadota</taxon>
        <taxon>Alphaproteobacteria</taxon>
        <taxon>Rhodobacterales</taxon>
        <taxon>Paracoccaceae</taxon>
        <taxon>Paracoccus</taxon>
    </lineage>
</organism>
<evidence type="ECO:0000313" key="2">
    <source>
        <dbReference type="EMBL" id="REF69776.1"/>
    </source>
</evidence>
<proteinExistence type="predicted"/>
<gene>
    <name evidence="2" type="ORF">BDD41_2491</name>
</gene>
<dbReference type="RefSeq" id="WP_116221967.1">
    <property type="nucleotide sequence ID" value="NZ_CP038197.1"/>
</dbReference>
<accession>A0A3D9XGZ3</accession>